<organism evidence="3 4">
    <name type="scientific">Nematocida ausubeli (strain ATCC PRA-371 / ERTm2)</name>
    <name type="common">Nematode killer fungus</name>
    <dbReference type="NCBI Taxonomy" id="1913371"/>
    <lineage>
        <taxon>Eukaryota</taxon>
        <taxon>Fungi</taxon>
        <taxon>Fungi incertae sedis</taxon>
        <taxon>Microsporidia</taxon>
        <taxon>Nematocida</taxon>
    </lineage>
</organism>
<dbReference type="AlphaFoldDB" id="A0A086J252"/>
<evidence type="ECO:0000313" key="4">
    <source>
        <dbReference type="Proteomes" id="UP000054524"/>
    </source>
</evidence>
<dbReference type="RefSeq" id="XP_052904775.1">
    <property type="nucleotide sequence ID" value="XM_053048970.1"/>
</dbReference>
<dbReference type="HOGENOM" id="CLU_547563_0_0_1"/>
<dbReference type="Proteomes" id="UP000054524">
    <property type="component" value="Unassembled WGS sequence"/>
</dbReference>
<gene>
    <name evidence="3" type="ORF">NESG_01336</name>
</gene>
<keyword evidence="2" id="KW-1133">Transmembrane helix</keyword>
<feature type="coiled-coil region" evidence="1">
    <location>
        <begin position="383"/>
        <end position="417"/>
    </location>
</feature>
<dbReference type="EMBL" id="AKIJ01000003">
    <property type="protein sequence ID" value="KFG26220.1"/>
    <property type="molecule type" value="Genomic_DNA"/>
</dbReference>
<keyword evidence="1" id="KW-0175">Coiled coil</keyword>
<keyword evidence="2" id="KW-0812">Transmembrane</keyword>
<keyword evidence="4" id="KW-1185">Reference proteome</keyword>
<evidence type="ECO:0000256" key="1">
    <source>
        <dbReference type="SAM" id="Coils"/>
    </source>
</evidence>
<feature type="transmembrane region" description="Helical" evidence="2">
    <location>
        <begin position="463"/>
        <end position="488"/>
    </location>
</feature>
<dbReference type="GeneID" id="77676309"/>
<protein>
    <submittedName>
        <fullName evidence="3">Uncharacterized protein</fullName>
    </submittedName>
</protein>
<proteinExistence type="predicted"/>
<evidence type="ECO:0000313" key="3">
    <source>
        <dbReference type="EMBL" id="KFG26220.1"/>
    </source>
</evidence>
<accession>A0A086J252</accession>
<reference evidence="3 4" key="1">
    <citation type="journal article" date="2014" name="Genome Announc.">
        <title>Genome Sequence of the Microsporidian Species Nematocida sp1 Strain ERTm6 (ATCC PRA-372).</title>
        <authorList>
            <person name="Bakowski M.A."/>
            <person name="Priest M."/>
            <person name="Young S."/>
            <person name="Cuomo C.A."/>
            <person name="Troemel E.R."/>
        </authorList>
    </citation>
    <scope>NUCLEOTIDE SEQUENCE [LARGE SCALE GENOMIC DNA]</scope>
    <source>
        <strain evidence="3 4">ERTm6</strain>
    </source>
</reference>
<evidence type="ECO:0000256" key="2">
    <source>
        <dbReference type="SAM" id="Phobius"/>
    </source>
</evidence>
<sequence length="498" mass="57826">MEMNRRFSLEFNRDEIEDAFDNRDNIDDQDASDSEKLLLTWLPIIGDSMSISSTHLSPEEQTKVLELAKLYVYEEILISKGKADDAIYKMFLENANIDIIQKYATSKIEKIYTNLEKANILDIDRETYFKQNVNAAYIKLYINFIQEDPDISNSVSSCLKNISSYYDSEIQNSEKLTLADLYILDKDEMPLIDYGTQYIFTQFSKIKDANSILEEARRTNRSKDETTEELIRLIPMEDLKIISAIKNNLSDINEERIASFKTRHILEETLHMVKYKEEFKNGSSYYEVSNKVVTCLKALFSSISSLFGDKEHQTSYTSIIQSYCNERLREINESIERVGNEIKGLTKDIHDINGRISIIRSRIGQGAARANDENDFILETKNSREQTKKKNSLSELKNELTQEVESWNRYMEKMKSDGVRLRTENLSLFRSQNAYIIDNISMFSEVINPKLQARKSIFSNKKVAFVAFLQLLAVTFLFFLYCCILYHVDLIVSLSIHM</sequence>
<name>A0A086J252_NEMA1</name>
<keyword evidence="2" id="KW-0472">Membrane</keyword>
<comment type="caution">
    <text evidence="3">The sequence shown here is derived from an EMBL/GenBank/DDBJ whole genome shotgun (WGS) entry which is preliminary data.</text>
</comment>